<feature type="transmembrane region" description="Helical" evidence="8">
    <location>
        <begin position="136"/>
        <end position="168"/>
    </location>
</feature>
<evidence type="ECO:0000313" key="10">
    <source>
        <dbReference type="Proteomes" id="UP000267368"/>
    </source>
</evidence>
<dbReference type="GO" id="GO:0005886">
    <property type="term" value="C:plasma membrane"/>
    <property type="evidence" value="ECO:0007669"/>
    <property type="project" value="UniProtKB-SubCell"/>
</dbReference>
<dbReference type="PANTHER" id="PTHR30269">
    <property type="entry name" value="TRANSMEMBRANE PROTEIN YFCA"/>
    <property type="match status" value="1"/>
</dbReference>
<evidence type="ECO:0000256" key="3">
    <source>
        <dbReference type="ARBA" id="ARBA00022448"/>
    </source>
</evidence>
<evidence type="ECO:0000256" key="6">
    <source>
        <dbReference type="ARBA" id="ARBA00022989"/>
    </source>
</evidence>
<reference evidence="10" key="1">
    <citation type="submission" date="2018-05" db="EMBL/GenBank/DDBJ databases">
        <title>Genome Sequencing of selected type strains of the family Eggerthellaceae.</title>
        <authorList>
            <person name="Danylec N."/>
            <person name="Stoll D.A."/>
            <person name="Doetsch A."/>
            <person name="Huch M."/>
        </authorList>
    </citation>
    <scope>NUCLEOTIDE SEQUENCE [LARGE SCALE GENOMIC DNA]</scope>
    <source>
        <strain evidence="10">DSM 17537</strain>
    </source>
</reference>
<evidence type="ECO:0000256" key="5">
    <source>
        <dbReference type="ARBA" id="ARBA00022692"/>
    </source>
</evidence>
<gene>
    <name evidence="9" type="ORF">DMP07_07395</name>
</gene>
<accession>A0A3N0AE32</accession>
<evidence type="ECO:0000256" key="4">
    <source>
        <dbReference type="ARBA" id="ARBA00022475"/>
    </source>
</evidence>
<dbReference type="AlphaFoldDB" id="A0A3N0AE32"/>
<protein>
    <recommendedName>
        <fullName evidence="8">Probable membrane transporter protein</fullName>
    </recommendedName>
</protein>
<comment type="similarity">
    <text evidence="2 8">Belongs to the 4-toluene sulfonate uptake permease (TSUP) (TC 2.A.102) family.</text>
</comment>
<evidence type="ECO:0000256" key="8">
    <source>
        <dbReference type="RuleBase" id="RU363041"/>
    </source>
</evidence>
<sequence length="253" mass="25827">MDPITLLIVCPLVFLAGLVDSIAGGGGLISLTAYLLAGLPAHAALGTNKLSSSIGTAVATARLARGGYIDFKLAVPAAVGAVAGSAIGAKLALLTPDGIFQILLVVALPFVAFAVLRKRTLEAPEDAEISPRRQYVIVAVASVLLGAYDGFYGPGTGTFMLIAFTAAAKLPVKHASGEVKVANLASNVAALVTFFMHGAVWLGLGLAAAVFSIAGNYLGAGMVMKDGTKIVRPIIIAVLALLFVKVIFDLVLQ</sequence>
<dbReference type="InterPro" id="IPR002781">
    <property type="entry name" value="TM_pro_TauE-like"/>
</dbReference>
<dbReference type="Pfam" id="PF01925">
    <property type="entry name" value="TauE"/>
    <property type="match status" value="1"/>
</dbReference>
<evidence type="ECO:0000256" key="2">
    <source>
        <dbReference type="ARBA" id="ARBA00009142"/>
    </source>
</evidence>
<comment type="subcellular location">
    <subcellularLocation>
        <location evidence="1 8">Cell membrane</location>
        <topology evidence="1 8">Multi-pass membrane protein</topology>
    </subcellularLocation>
</comment>
<keyword evidence="5 8" id="KW-0812">Transmembrane</keyword>
<keyword evidence="10" id="KW-1185">Reference proteome</keyword>
<keyword evidence="4 8" id="KW-1003">Cell membrane</keyword>
<evidence type="ECO:0000313" key="9">
    <source>
        <dbReference type="EMBL" id="RNL19161.1"/>
    </source>
</evidence>
<evidence type="ECO:0000256" key="7">
    <source>
        <dbReference type="ARBA" id="ARBA00023136"/>
    </source>
</evidence>
<dbReference type="RefSeq" id="WP_123198513.1">
    <property type="nucleotide sequence ID" value="NZ_QICB01000006.1"/>
</dbReference>
<organism evidence="9 10">
    <name type="scientific">Slackia faecicanis</name>
    <dbReference type="NCBI Taxonomy" id="255723"/>
    <lineage>
        <taxon>Bacteria</taxon>
        <taxon>Bacillati</taxon>
        <taxon>Actinomycetota</taxon>
        <taxon>Coriobacteriia</taxon>
        <taxon>Eggerthellales</taxon>
        <taxon>Eggerthellaceae</taxon>
        <taxon>Slackia</taxon>
    </lineage>
</organism>
<dbReference type="OrthoDB" id="554695at2"/>
<dbReference type="InterPro" id="IPR052017">
    <property type="entry name" value="TSUP"/>
</dbReference>
<evidence type="ECO:0000256" key="1">
    <source>
        <dbReference type="ARBA" id="ARBA00004651"/>
    </source>
</evidence>
<keyword evidence="3" id="KW-0813">Transport</keyword>
<comment type="caution">
    <text evidence="9">The sequence shown here is derived from an EMBL/GenBank/DDBJ whole genome shotgun (WGS) entry which is preliminary data.</text>
</comment>
<feature type="transmembrane region" description="Helical" evidence="8">
    <location>
        <begin position="31"/>
        <end position="50"/>
    </location>
</feature>
<keyword evidence="7 8" id="KW-0472">Membrane</keyword>
<feature type="transmembrane region" description="Helical" evidence="8">
    <location>
        <begin position="188"/>
        <end position="218"/>
    </location>
</feature>
<proteinExistence type="inferred from homology"/>
<dbReference type="Proteomes" id="UP000267368">
    <property type="component" value="Unassembled WGS sequence"/>
</dbReference>
<feature type="transmembrane region" description="Helical" evidence="8">
    <location>
        <begin position="99"/>
        <end position="116"/>
    </location>
</feature>
<feature type="transmembrane region" description="Helical" evidence="8">
    <location>
        <begin position="230"/>
        <end position="248"/>
    </location>
</feature>
<dbReference type="EMBL" id="QICB01000006">
    <property type="protein sequence ID" value="RNL19161.1"/>
    <property type="molecule type" value="Genomic_DNA"/>
</dbReference>
<dbReference type="PANTHER" id="PTHR30269:SF0">
    <property type="entry name" value="MEMBRANE TRANSPORTER PROTEIN YFCA-RELATED"/>
    <property type="match status" value="1"/>
</dbReference>
<keyword evidence="6 8" id="KW-1133">Transmembrane helix</keyword>
<feature type="transmembrane region" description="Helical" evidence="8">
    <location>
        <begin position="71"/>
        <end position="93"/>
    </location>
</feature>
<name>A0A3N0AE32_9ACTN</name>